<feature type="compositionally biased region" description="Basic residues" evidence="1">
    <location>
        <begin position="278"/>
        <end position="292"/>
    </location>
</feature>
<dbReference type="PANTHER" id="PTHR12149">
    <property type="entry name" value="FRUCTOSAMINE 3 KINASE-RELATED PROTEIN"/>
    <property type="match status" value="1"/>
</dbReference>
<dbReference type="EMBL" id="JBFARM010000008">
    <property type="protein sequence ID" value="MEV4289355.1"/>
    <property type="molecule type" value="Genomic_DNA"/>
</dbReference>
<sequence length="303" mass="33794">MPIVPESTTSFLLERLHAAGLTDVVAVEPVTGGLAATAGLARRGDGTSVFVKAFSEPPSGDVFAAEAEGLTVLREAGGAATPEIILADRALLVLSPLQPRPATEAFWEQFAHTLAHLHTTTRHPRFGWRRDNWLGRRRQVNTWNDDGYEFFAQHRLLRWLDEPRVREALDAADRAALERLCDRLPELLPVRPACLTHGDLWAQNIMATPDGHPALIDPAVSYTWAEVDLAHLWTTAPATRVTRVLRPVRRADRTRSRLARTHADPPITPAPGSDRPIRPRLGRRRHRPRHTRPLPATARRSVK</sequence>
<protein>
    <submittedName>
        <fullName evidence="2">Fructosamine kinase family protein</fullName>
    </submittedName>
</protein>
<dbReference type="InterPro" id="IPR016477">
    <property type="entry name" value="Fructo-/Ketosamine-3-kinase"/>
</dbReference>
<dbReference type="Gene3D" id="3.90.1200.10">
    <property type="match status" value="1"/>
</dbReference>
<keyword evidence="2" id="KW-0808">Transferase</keyword>
<feature type="compositionally biased region" description="Low complexity" evidence="1">
    <location>
        <begin position="293"/>
        <end position="303"/>
    </location>
</feature>
<dbReference type="GO" id="GO:0016301">
    <property type="term" value="F:kinase activity"/>
    <property type="evidence" value="ECO:0007669"/>
    <property type="project" value="UniProtKB-KW"/>
</dbReference>
<accession>A0ABV3HA87</accession>
<proteinExistence type="predicted"/>
<evidence type="ECO:0000313" key="3">
    <source>
        <dbReference type="Proteomes" id="UP001552427"/>
    </source>
</evidence>
<dbReference type="Proteomes" id="UP001552427">
    <property type="component" value="Unassembled WGS sequence"/>
</dbReference>
<dbReference type="SUPFAM" id="SSF56112">
    <property type="entry name" value="Protein kinase-like (PK-like)"/>
    <property type="match status" value="1"/>
</dbReference>
<gene>
    <name evidence="2" type="ORF">AB0K40_27980</name>
</gene>
<dbReference type="PANTHER" id="PTHR12149:SF8">
    <property type="entry name" value="PROTEIN-RIBULOSAMINE 3-KINASE"/>
    <property type="match status" value="1"/>
</dbReference>
<keyword evidence="2" id="KW-0418">Kinase</keyword>
<reference evidence="2 3" key="1">
    <citation type="submission" date="2024-06" db="EMBL/GenBank/DDBJ databases">
        <title>The Natural Products Discovery Center: Release of the First 8490 Sequenced Strains for Exploring Actinobacteria Biosynthetic Diversity.</title>
        <authorList>
            <person name="Kalkreuter E."/>
            <person name="Kautsar S.A."/>
            <person name="Yang D."/>
            <person name="Bader C.D."/>
            <person name="Teijaro C.N."/>
            <person name="Fluegel L."/>
            <person name="Davis C.M."/>
            <person name="Simpson J.R."/>
            <person name="Lauterbach L."/>
            <person name="Steele A.D."/>
            <person name="Gui C."/>
            <person name="Meng S."/>
            <person name="Li G."/>
            <person name="Viehrig K."/>
            <person name="Ye F."/>
            <person name="Su P."/>
            <person name="Kiefer A.F."/>
            <person name="Nichols A."/>
            <person name="Cepeda A.J."/>
            <person name="Yan W."/>
            <person name="Fan B."/>
            <person name="Jiang Y."/>
            <person name="Adhikari A."/>
            <person name="Zheng C.-J."/>
            <person name="Schuster L."/>
            <person name="Cowan T.M."/>
            <person name="Smanski M.J."/>
            <person name="Chevrette M.G."/>
            <person name="De Carvalho L.P.S."/>
            <person name="Shen B."/>
        </authorList>
    </citation>
    <scope>NUCLEOTIDE SEQUENCE [LARGE SCALE GENOMIC DNA]</scope>
    <source>
        <strain evidence="2 3">NPDC049574</strain>
    </source>
</reference>
<dbReference type="Gene3D" id="3.30.200.20">
    <property type="entry name" value="Phosphorylase Kinase, domain 1"/>
    <property type="match status" value="1"/>
</dbReference>
<dbReference type="RefSeq" id="WP_364455379.1">
    <property type="nucleotide sequence ID" value="NZ_JBFARM010000008.1"/>
</dbReference>
<organism evidence="2 3">
    <name type="scientific">Nonomuraea bangladeshensis</name>
    <dbReference type="NCBI Taxonomy" id="404385"/>
    <lineage>
        <taxon>Bacteria</taxon>
        <taxon>Bacillati</taxon>
        <taxon>Actinomycetota</taxon>
        <taxon>Actinomycetes</taxon>
        <taxon>Streptosporangiales</taxon>
        <taxon>Streptosporangiaceae</taxon>
        <taxon>Nonomuraea</taxon>
    </lineage>
</organism>
<evidence type="ECO:0000256" key="1">
    <source>
        <dbReference type="SAM" id="MobiDB-lite"/>
    </source>
</evidence>
<dbReference type="InterPro" id="IPR011009">
    <property type="entry name" value="Kinase-like_dom_sf"/>
</dbReference>
<feature type="region of interest" description="Disordered" evidence="1">
    <location>
        <begin position="252"/>
        <end position="303"/>
    </location>
</feature>
<dbReference type="Pfam" id="PF03881">
    <property type="entry name" value="Fructosamin_kin"/>
    <property type="match status" value="1"/>
</dbReference>
<comment type="caution">
    <text evidence="2">The sequence shown here is derived from an EMBL/GenBank/DDBJ whole genome shotgun (WGS) entry which is preliminary data.</text>
</comment>
<evidence type="ECO:0000313" key="2">
    <source>
        <dbReference type="EMBL" id="MEV4289355.1"/>
    </source>
</evidence>
<keyword evidence="3" id="KW-1185">Reference proteome</keyword>
<name>A0ABV3HA87_9ACTN</name>